<protein>
    <recommendedName>
        <fullName evidence="1">Carbohydrate kinase PfkB domain-containing protein</fullName>
    </recommendedName>
</protein>
<dbReference type="InterPro" id="IPR029056">
    <property type="entry name" value="Ribokinase-like"/>
</dbReference>
<dbReference type="eggNOG" id="COG0524">
    <property type="taxonomic scope" value="Bacteria"/>
</dbReference>
<evidence type="ECO:0000313" key="2">
    <source>
        <dbReference type="EMBL" id="ACM21064.1"/>
    </source>
</evidence>
<dbReference type="AlphaFoldDB" id="B9M1I2"/>
<dbReference type="KEGG" id="geo:Geob_2714"/>
<dbReference type="HOGENOM" id="CLU_057110_0_0_7"/>
<accession>B9M1I2</accession>
<dbReference type="OrthoDB" id="9795789at2"/>
<dbReference type="Gene3D" id="3.40.1190.20">
    <property type="match status" value="1"/>
</dbReference>
<dbReference type="Pfam" id="PF00294">
    <property type="entry name" value="PfkB"/>
    <property type="match status" value="1"/>
</dbReference>
<gene>
    <name evidence="2" type="ordered locus">Geob_2714</name>
</gene>
<name>B9M1I2_GEODF</name>
<dbReference type="EMBL" id="CP001390">
    <property type="protein sequence ID" value="ACM21064.1"/>
    <property type="molecule type" value="Genomic_DNA"/>
</dbReference>
<feature type="domain" description="Carbohydrate kinase PfkB" evidence="1">
    <location>
        <begin position="146"/>
        <end position="244"/>
    </location>
</feature>
<sequence>MRIAGGFYRENCCLPAWNAAFGSGGRAAAAISRLSPGTVLHTYCEESEDVHIHALKKLGVDVRVNSRPTSIVFAYFHPLSRPHIQPPPDMLTLQHIITISDEAVLRFGFLEGDAIVDADRAVYDPQTWRNPAPFRANGSRANELAIVLNELELKSATGYQAELSLAAHQLIEDQQAELVVVKRGIWGATVYERSGIVTLIPAYRSSRVFKIGTGDVFSAIFAHYWAEKRLSAAEAADLASRAVAQYCNSGQLPIDPAELGQFAPIHCGTAGTVLLLGVAGSLGQRYTMEEARFVLKGLGVEVCCPVLDGELSYSACAALILAEGADAEIIRSIESEPLPGLPMVVLQEKGVRCDELLKVPALEKASIVDDFTTAMYTVTWAALETDS</sequence>
<dbReference type="InterPro" id="IPR011611">
    <property type="entry name" value="PfkB_dom"/>
</dbReference>
<reference evidence="2 3" key="1">
    <citation type="submission" date="2009-01" db="EMBL/GenBank/DDBJ databases">
        <title>Complete sequence of Geobacter sp. FRC-32.</title>
        <authorList>
            <consortium name="US DOE Joint Genome Institute"/>
            <person name="Lucas S."/>
            <person name="Copeland A."/>
            <person name="Lapidus A."/>
            <person name="Glavina del Rio T."/>
            <person name="Dalin E."/>
            <person name="Tice H."/>
            <person name="Bruce D."/>
            <person name="Goodwin L."/>
            <person name="Pitluck S."/>
            <person name="Saunders E."/>
            <person name="Brettin T."/>
            <person name="Detter J.C."/>
            <person name="Han C."/>
            <person name="Larimer F."/>
            <person name="Land M."/>
            <person name="Hauser L."/>
            <person name="Kyrpides N."/>
            <person name="Ovchinnikova G."/>
            <person name="Kostka J."/>
            <person name="Richardson P."/>
        </authorList>
    </citation>
    <scope>NUCLEOTIDE SEQUENCE [LARGE SCALE GENOMIC DNA]</scope>
    <source>
        <strain evidence="3">DSM 22248 / JCM 15807 / FRC-32</strain>
    </source>
</reference>
<organism evidence="2 3">
    <name type="scientific">Geotalea daltonii (strain DSM 22248 / JCM 15807 / FRC-32)</name>
    <name type="common">Geobacter daltonii</name>
    <dbReference type="NCBI Taxonomy" id="316067"/>
    <lineage>
        <taxon>Bacteria</taxon>
        <taxon>Pseudomonadati</taxon>
        <taxon>Thermodesulfobacteriota</taxon>
        <taxon>Desulfuromonadia</taxon>
        <taxon>Geobacterales</taxon>
        <taxon>Geobacteraceae</taxon>
        <taxon>Geotalea</taxon>
    </lineage>
</organism>
<keyword evidence="3" id="KW-1185">Reference proteome</keyword>
<proteinExistence type="predicted"/>
<evidence type="ECO:0000259" key="1">
    <source>
        <dbReference type="Pfam" id="PF00294"/>
    </source>
</evidence>
<dbReference type="Proteomes" id="UP000007721">
    <property type="component" value="Chromosome"/>
</dbReference>
<dbReference type="SUPFAM" id="SSF53613">
    <property type="entry name" value="Ribokinase-like"/>
    <property type="match status" value="1"/>
</dbReference>
<dbReference type="GO" id="GO:0003824">
    <property type="term" value="F:catalytic activity"/>
    <property type="evidence" value="ECO:0007669"/>
    <property type="project" value="UniProtKB-ARBA"/>
</dbReference>
<evidence type="ECO:0000313" key="3">
    <source>
        <dbReference type="Proteomes" id="UP000007721"/>
    </source>
</evidence>
<dbReference type="STRING" id="316067.Geob_2714"/>